<evidence type="ECO:0000313" key="2">
    <source>
        <dbReference type="EnsemblMetazoa" id="PPA46682.1"/>
    </source>
</evidence>
<dbReference type="EnsemblMetazoa" id="PPA46682.1">
    <property type="protein sequence ID" value="PPA46682.1"/>
    <property type="gene ID" value="WBGene00304461"/>
</dbReference>
<dbReference type="Proteomes" id="UP000005239">
    <property type="component" value="Unassembled WGS sequence"/>
</dbReference>
<evidence type="ECO:0000256" key="1">
    <source>
        <dbReference type="SAM" id="Phobius"/>
    </source>
</evidence>
<keyword evidence="1" id="KW-0472">Membrane</keyword>
<reference evidence="3" key="1">
    <citation type="journal article" date="2008" name="Nat. Genet.">
        <title>The Pristionchus pacificus genome provides a unique perspective on nematode lifestyle and parasitism.</title>
        <authorList>
            <person name="Dieterich C."/>
            <person name="Clifton S.W."/>
            <person name="Schuster L.N."/>
            <person name="Chinwalla A."/>
            <person name="Delehaunty K."/>
            <person name="Dinkelacker I."/>
            <person name="Fulton L."/>
            <person name="Fulton R."/>
            <person name="Godfrey J."/>
            <person name="Minx P."/>
            <person name="Mitreva M."/>
            <person name="Roeseler W."/>
            <person name="Tian H."/>
            <person name="Witte H."/>
            <person name="Yang S.P."/>
            <person name="Wilson R.K."/>
            <person name="Sommer R.J."/>
        </authorList>
    </citation>
    <scope>NUCLEOTIDE SEQUENCE [LARGE SCALE GENOMIC DNA]</scope>
    <source>
        <strain evidence="3">PS312</strain>
    </source>
</reference>
<gene>
    <name evidence="2" type="primary">WBGene00304461</name>
</gene>
<name>A0A8R1Z660_PRIPA</name>
<dbReference type="AlphaFoldDB" id="A0A8R1Z660"/>
<accession>A0A8R1Z660</accession>
<organism evidence="2 3">
    <name type="scientific">Pristionchus pacificus</name>
    <name type="common">Parasitic nematode worm</name>
    <dbReference type="NCBI Taxonomy" id="54126"/>
    <lineage>
        <taxon>Eukaryota</taxon>
        <taxon>Metazoa</taxon>
        <taxon>Ecdysozoa</taxon>
        <taxon>Nematoda</taxon>
        <taxon>Chromadorea</taxon>
        <taxon>Rhabditida</taxon>
        <taxon>Rhabditina</taxon>
        <taxon>Diplogasteromorpha</taxon>
        <taxon>Diplogasteroidea</taxon>
        <taxon>Neodiplogasteridae</taxon>
        <taxon>Pristionchus</taxon>
    </lineage>
</organism>
<reference evidence="2" key="2">
    <citation type="submission" date="2022-06" db="UniProtKB">
        <authorList>
            <consortium name="EnsemblMetazoa"/>
        </authorList>
    </citation>
    <scope>IDENTIFICATION</scope>
    <source>
        <strain evidence="2">PS312</strain>
    </source>
</reference>
<dbReference type="OrthoDB" id="5868009at2759"/>
<keyword evidence="1" id="KW-0812">Transmembrane</keyword>
<proteinExistence type="predicted"/>
<keyword evidence="1" id="KW-1133">Transmembrane helix</keyword>
<feature type="transmembrane region" description="Helical" evidence="1">
    <location>
        <begin position="35"/>
        <end position="58"/>
    </location>
</feature>
<sequence length="262" mass="30056">MTLHKSDEKSLETGEDWGSNVSLVSNYGSFSWFSILLRIILGILFLAAGVVAVVYSVYNSEKHDEQYDENYFPWNIDQECAEGNVSIYTIVSDDGSQTLFEVTSTKIVWIQDAQGKRLFYQFGVAPDIQYKLYISETVAYNVTNDFSECSKIPGMTYKNFFAGMGLINVPKKDHPEQLLIHDHITKVNAYEGEPPLDLLIEGEHASLVSAYSNFKTDISYRWEIFFPRESTLSRMDYFFEDMQPRKGDESIFQDIPQKCLDL</sequence>
<evidence type="ECO:0000313" key="3">
    <source>
        <dbReference type="Proteomes" id="UP000005239"/>
    </source>
</evidence>
<keyword evidence="3" id="KW-1185">Reference proteome</keyword>
<protein>
    <submittedName>
        <fullName evidence="2">Uncharacterized protein</fullName>
    </submittedName>
</protein>